<proteinExistence type="predicted"/>
<organism evidence="2 3">
    <name type="scientific">Kitasatospora atroaurantiaca</name>
    <dbReference type="NCBI Taxonomy" id="285545"/>
    <lineage>
        <taxon>Bacteria</taxon>
        <taxon>Bacillati</taxon>
        <taxon>Actinomycetota</taxon>
        <taxon>Actinomycetes</taxon>
        <taxon>Kitasatosporales</taxon>
        <taxon>Streptomycetaceae</taxon>
        <taxon>Kitasatospora</taxon>
    </lineage>
</organism>
<keyword evidence="3" id="KW-1185">Reference proteome</keyword>
<dbReference type="AlphaFoldDB" id="A0A561ENE6"/>
<dbReference type="OrthoDB" id="3629588at2"/>
<feature type="compositionally biased region" description="Basic and acidic residues" evidence="1">
    <location>
        <begin position="144"/>
        <end position="156"/>
    </location>
</feature>
<protein>
    <submittedName>
        <fullName evidence="2">Uncharacterized protein</fullName>
    </submittedName>
</protein>
<dbReference type="RefSeq" id="WP_145789744.1">
    <property type="nucleotide sequence ID" value="NZ_BAAABR010000089.1"/>
</dbReference>
<reference evidence="2 3" key="1">
    <citation type="submission" date="2019-06" db="EMBL/GenBank/DDBJ databases">
        <title>Sequencing the genomes of 1000 actinobacteria strains.</title>
        <authorList>
            <person name="Klenk H.-P."/>
        </authorList>
    </citation>
    <scope>NUCLEOTIDE SEQUENCE [LARGE SCALE GENOMIC DNA]</scope>
    <source>
        <strain evidence="2 3">DSM 41649</strain>
    </source>
</reference>
<accession>A0A561ENE6</accession>
<sequence>MQTTYTIADVQAVRLGDMDAFRVVFRRDDGLLHGLLFPADTLAWRSAELGIDPADTETLLDIVLHEPFVTSDPPVGEGSQAPAREPHLARIAEAKRRVTITTRPDGPADPLDVIRRHVVHPDRVRDIQHRLRGIRPTEPPIDDSATRRHNDPHWTA</sequence>
<gene>
    <name evidence="2" type="ORF">FB465_2153</name>
</gene>
<evidence type="ECO:0000256" key="1">
    <source>
        <dbReference type="SAM" id="MobiDB-lite"/>
    </source>
</evidence>
<name>A0A561ENE6_9ACTN</name>
<feature type="region of interest" description="Disordered" evidence="1">
    <location>
        <begin position="131"/>
        <end position="156"/>
    </location>
</feature>
<evidence type="ECO:0000313" key="2">
    <source>
        <dbReference type="EMBL" id="TWE17148.1"/>
    </source>
</evidence>
<dbReference type="Proteomes" id="UP000318416">
    <property type="component" value="Unassembled WGS sequence"/>
</dbReference>
<dbReference type="EMBL" id="VIVR01000001">
    <property type="protein sequence ID" value="TWE17148.1"/>
    <property type="molecule type" value="Genomic_DNA"/>
</dbReference>
<evidence type="ECO:0000313" key="3">
    <source>
        <dbReference type="Proteomes" id="UP000318416"/>
    </source>
</evidence>
<comment type="caution">
    <text evidence="2">The sequence shown here is derived from an EMBL/GenBank/DDBJ whole genome shotgun (WGS) entry which is preliminary data.</text>
</comment>